<dbReference type="Proteomes" id="UP000198549">
    <property type="component" value="Chromosome I"/>
</dbReference>
<evidence type="ECO:0000313" key="1">
    <source>
        <dbReference type="EMBL" id="SDP73702.1"/>
    </source>
</evidence>
<organism evidence="1 2">
    <name type="scientific">Pseudomonas reinekei</name>
    <dbReference type="NCBI Taxonomy" id="395598"/>
    <lineage>
        <taxon>Bacteria</taxon>
        <taxon>Pseudomonadati</taxon>
        <taxon>Pseudomonadota</taxon>
        <taxon>Gammaproteobacteria</taxon>
        <taxon>Pseudomonadales</taxon>
        <taxon>Pseudomonadaceae</taxon>
        <taxon>Pseudomonas</taxon>
    </lineage>
</organism>
<accession>A0A1H0V597</accession>
<protein>
    <submittedName>
        <fullName evidence="1">Uncharacterized protein</fullName>
    </submittedName>
</protein>
<dbReference type="EMBL" id="LT629709">
    <property type="protein sequence ID" value="SDP73702.1"/>
    <property type="molecule type" value="Genomic_DNA"/>
</dbReference>
<name>A0A1H0V597_PSERE</name>
<proteinExistence type="predicted"/>
<evidence type="ECO:0000313" key="2">
    <source>
        <dbReference type="Proteomes" id="UP000198549"/>
    </source>
</evidence>
<gene>
    <name evidence="1" type="ORF">SAMN04490202_5882</name>
</gene>
<dbReference type="AlphaFoldDB" id="A0A1H0V597"/>
<sequence>MLIHLLTCLALTAFTMSVFAWFVLSEERTS</sequence>
<reference evidence="1 2" key="1">
    <citation type="submission" date="2016-10" db="EMBL/GenBank/DDBJ databases">
        <authorList>
            <person name="de Groot N.N."/>
        </authorList>
    </citation>
    <scope>NUCLEOTIDE SEQUENCE [LARGE SCALE GENOMIC DNA]</scope>
    <source>
        <strain evidence="1 2">BS3776</strain>
    </source>
</reference>